<gene>
    <name evidence="1" type="ORF">GSLYS_00007145001</name>
</gene>
<comment type="caution">
    <text evidence="1">The sequence shown here is derived from an EMBL/GenBank/DDBJ whole genome shotgun (WGS) entry which is preliminary data.</text>
</comment>
<reference evidence="1 2" key="1">
    <citation type="submission" date="2024-04" db="EMBL/GenBank/DDBJ databases">
        <authorList>
            <consortium name="Genoscope - CEA"/>
            <person name="William W."/>
        </authorList>
    </citation>
    <scope>NUCLEOTIDE SEQUENCE [LARGE SCALE GENOMIC DNA]</scope>
</reference>
<name>A0AAV2HIE8_LYMST</name>
<dbReference type="AlphaFoldDB" id="A0AAV2HIE8"/>
<proteinExistence type="predicted"/>
<sequence>MPRTTADAEHNGFKKIGGCDTTAHWRGQRYIKNDDYAVVLLYDIHGFIAGIQTTVPKDQGRNYPKPPIEPPFVSDGNRWVISAYFVDPSTICTKGRTVQEFNAEGTGTNLYIQNSTSPEHSVLIPHKEADIRGTKWVEGNCFLTMGKHYWYNLKADMSCDTVFPVFLLYNHGELTAFGWALITNLTSTRYEHPTPSSFGLHNSVHHSYSTTNISATAQLQLHPPYRGETDIWICLPKIFFIKIFMKTVPTCLNTAGVLSTMHIYLTGNYALDTC</sequence>
<protein>
    <submittedName>
        <fullName evidence="1">Uncharacterized protein</fullName>
    </submittedName>
</protein>
<organism evidence="1 2">
    <name type="scientific">Lymnaea stagnalis</name>
    <name type="common">Great pond snail</name>
    <name type="synonym">Helix stagnalis</name>
    <dbReference type="NCBI Taxonomy" id="6523"/>
    <lineage>
        <taxon>Eukaryota</taxon>
        <taxon>Metazoa</taxon>
        <taxon>Spiralia</taxon>
        <taxon>Lophotrochozoa</taxon>
        <taxon>Mollusca</taxon>
        <taxon>Gastropoda</taxon>
        <taxon>Heterobranchia</taxon>
        <taxon>Euthyneura</taxon>
        <taxon>Panpulmonata</taxon>
        <taxon>Hygrophila</taxon>
        <taxon>Lymnaeoidea</taxon>
        <taxon>Lymnaeidae</taxon>
        <taxon>Lymnaea</taxon>
    </lineage>
</organism>
<dbReference type="Proteomes" id="UP001497497">
    <property type="component" value="Unassembled WGS sequence"/>
</dbReference>
<evidence type="ECO:0000313" key="2">
    <source>
        <dbReference type="Proteomes" id="UP001497497"/>
    </source>
</evidence>
<evidence type="ECO:0000313" key="1">
    <source>
        <dbReference type="EMBL" id="CAL1533127.1"/>
    </source>
</evidence>
<accession>A0AAV2HIE8</accession>
<keyword evidence="2" id="KW-1185">Reference proteome</keyword>
<dbReference type="EMBL" id="CAXITT010000134">
    <property type="protein sequence ID" value="CAL1533127.1"/>
    <property type="molecule type" value="Genomic_DNA"/>
</dbReference>